<evidence type="ECO:0000256" key="2">
    <source>
        <dbReference type="ARBA" id="ARBA00022723"/>
    </source>
</evidence>
<evidence type="ECO:0000313" key="7">
    <source>
        <dbReference type="Proteomes" id="UP000198393"/>
    </source>
</evidence>
<dbReference type="InterPro" id="IPR014710">
    <property type="entry name" value="RmlC-like_jellyroll"/>
</dbReference>
<comment type="similarity">
    <text evidence="1">Belongs to the cysteine dioxygenase family.</text>
</comment>
<dbReference type="Pfam" id="PF05995">
    <property type="entry name" value="CDO_I"/>
    <property type="match status" value="1"/>
</dbReference>
<keyword evidence="3 6" id="KW-0223">Dioxygenase</keyword>
<dbReference type="GO" id="GO:0016702">
    <property type="term" value="F:oxidoreductase activity, acting on single donors with incorporation of molecular oxygen, incorporation of two atoms of oxygen"/>
    <property type="evidence" value="ECO:0007669"/>
    <property type="project" value="InterPro"/>
</dbReference>
<reference evidence="6 7" key="1">
    <citation type="submission" date="2017-06" db="EMBL/GenBank/DDBJ databases">
        <authorList>
            <person name="Kim H.J."/>
            <person name="Triplett B.A."/>
        </authorList>
    </citation>
    <scope>NUCLEOTIDE SEQUENCE [LARGE SCALE GENOMIC DNA]</scope>
    <source>
        <strain evidence="6 7">DSM 19307</strain>
    </source>
</reference>
<accession>A0A239LBR2</accession>
<evidence type="ECO:0000256" key="4">
    <source>
        <dbReference type="ARBA" id="ARBA00023002"/>
    </source>
</evidence>
<keyword evidence="5" id="KW-0408">Iron</keyword>
<dbReference type="OrthoDB" id="7059163at2"/>
<organism evidence="6 7">
    <name type="scientific">Ekhidna lutea</name>
    <dbReference type="NCBI Taxonomy" id="447679"/>
    <lineage>
        <taxon>Bacteria</taxon>
        <taxon>Pseudomonadati</taxon>
        <taxon>Bacteroidota</taxon>
        <taxon>Cytophagia</taxon>
        <taxon>Cytophagales</taxon>
        <taxon>Reichenbachiellaceae</taxon>
        <taxon>Ekhidna</taxon>
    </lineage>
</organism>
<dbReference type="AlphaFoldDB" id="A0A239LBR2"/>
<sequence>MTNSSFPADLRHPTDESQLAKWQLSQFLVELTPNLALIKKYSIMETIRTVEQLVNALNNCVESGNHVLDVMTNVEIPREEFEKYYSWSDEKQARNVLARNDDFEVLLVCWEKGQSSPIHDFNAQEAWIHPIEGMLREERFKINVDDDRLEKVSNMLLGNDEFSYMNQIGIHRYSNANKARSVSLNIYRKPVAEWHVYDEGSSSSTMMETWENKNYNLLRQEA</sequence>
<name>A0A239LBR2_EKHLU</name>
<dbReference type="SUPFAM" id="SSF51182">
    <property type="entry name" value="RmlC-like cupins"/>
    <property type="match status" value="1"/>
</dbReference>
<dbReference type="Proteomes" id="UP000198393">
    <property type="component" value="Unassembled WGS sequence"/>
</dbReference>
<dbReference type="EMBL" id="FZPD01000005">
    <property type="protein sequence ID" value="SNT27745.1"/>
    <property type="molecule type" value="Genomic_DNA"/>
</dbReference>
<evidence type="ECO:0000256" key="1">
    <source>
        <dbReference type="ARBA" id="ARBA00006622"/>
    </source>
</evidence>
<gene>
    <name evidence="6" type="ORF">SAMN05421640_3124</name>
</gene>
<keyword evidence="2" id="KW-0479">Metal-binding</keyword>
<evidence type="ECO:0000256" key="3">
    <source>
        <dbReference type="ARBA" id="ARBA00022964"/>
    </source>
</evidence>
<dbReference type="CDD" id="cd10548">
    <property type="entry name" value="cupin_CDO"/>
    <property type="match status" value="1"/>
</dbReference>
<keyword evidence="7" id="KW-1185">Reference proteome</keyword>
<dbReference type="PANTHER" id="PTHR12918">
    <property type="entry name" value="CYSTEINE DIOXYGENASE"/>
    <property type="match status" value="1"/>
</dbReference>
<evidence type="ECO:0000313" key="6">
    <source>
        <dbReference type="EMBL" id="SNT27745.1"/>
    </source>
</evidence>
<dbReference type="PANTHER" id="PTHR12918:SF1">
    <property type="entry name" value="CYSTEINE DIOXYGENASE TYPE 1"/>
    <property type="match status" value="1"/>
</dbReference>
<protein>
    <submittedName>
        <fullName evidence="6">Cysteine dioxygenase type I</fullName>
    </submittedName>
</protein>
<dbReference type="RefSeq" id="WP_089357803.1">
    <property type="nucleotide sequence ID" value="NZ_FZPD01000005.1"/>
</dbReference>
<dbReference type="Gene3D" id="2.60.120.10">
    <property type="entry name" value="Jelly Rolls"/>
    <property type="match status" value="1"/>
</dbReference>
<keyword evidence="4" id="KW-0560">Oxidoreductase</keyword>
<proteinExistence type="inferred from homology"/>
<dbReference type="GO" id="GO:0008198">
    <property type="term" value="F:ferrous iron binding"/>
    <property type="evidence" value="ECO:0007669"/>
    <property type="project" value="TreeGrafter"/>
</dbReference>
<dbReference type="InterPro" id="IPR010300">
    <property type="entry name" value="CDO_1"/>
</dbReference>
<evidence type="ECO:0000256" key="5">
    <source>
        <dbReference type="ARBA" id="ARBA00023004"/>
    </source>
</evidence>
<dbReference type="InterPro" id="IPR011051">
    <property type="entry name" value="RmlC_Cupin_sf"/>
</dbReference>